<feature type="region of interest" description="Disordered" evidence="1">
    <location>
        <begin position="64"/>
        <end position="115"/>
    </location>
</feature>
<feature type="region of interest" description="Disordered" evidence="1">
    <location>
        <begin position="1440"/>
        <end position="1461"/>
    </location>
</feature>
<feature type="region of interest" description="Disordered" evidence="1">
    <location>
        <begin position="1345"/>
        <end position="1403"/>
    </location>
</feature>
<reference evidence="2" key="1">
    <citation type="journal article" date="2020" name="Stud. Mycol.">
        <title>101 Dothideomycetes genomes: a test case for predicting lifestyles and emergence of pathogens.</title>
        <authorList>
            <person name="Haridas S."/>
            <person name="Albert R."/>
            <person name="Binder M."/>
            <person name="Bloem J."/>
            <person name="Labutti K."/>
            <person name="Salamov A."/>
            <person name="Andreopoulos B."/>
            <person name="Baker S."/>
            <person name="Barry K."/>
            <person name="Bills G."/>
            <person name="Bluhm B."/>
            <person name="Cannon C."/>
            <person name="Castanera R."/>
            <person name="Culley D."/>
            <person name="Daum C."/>
            <person name="Ezra D."/>
            <person name="Gonzalez J."/>
            <person name="Henrissat B."/>
            <person name="Kuo A."/>
            <person name="Liang C."/>
            <person name="Lipzen A."/>
            <person name="Lutzoni F."/>
            <person name="Magnuson J."/>
            <person name="Mondo S."/>
            <person name="Nolan M."/>
            <person name="Ohm R."/>
            <person name="Pangilinan J."/>
            <person name="Park H.-J."/>
            <person name="Ramirez L."/>
            <person name="Alfaro M."/>
            <person name="Sun H."/>
            <person name="Tritt A."/>
            <person name="Yoshinaga Y."/>
            <person name="Zwiers L.-H."/>
            <person name="Turgeon B."/>
            <person name="Goodwin S."/>
            <person name="Spatafora J."/>
            <person name="Crous P."/>
            <person name="Grigoriev I."/>
        </authorList>
    </citation>
    <scope>NUCLEOTIDE SEQUENCE</scope>
    <source>
        <strain evidence="2">CBS 207.26</strain>
    </source>
</reference>
<organism evidence="2 3">
    <name type="scientific">Zopfia rhizophila CBS 207.26</name>
    <dbReference type="NCBI Taxonomy" id="1314779"/>
    <lineage>
        <taxon>Eukaryota</taxon>
        <taxon>Fungi</taxon>
        <taxon>Dikarya</taxon>
        <taxon>Ascomycota</taxon>
        <taxon>Pezizomycotina</taxon>
        <taxon>Dothideomycetes</taxon>
        <taxon>Dothideomycetes incertae sedis</taxon>
        <taxon>Zopfiaceae</taxon>
        <taxon>Zopfia</taxon>
    </lineage>
</organism>
<feature type="compositionally biased region" description="Low complexity" evidence="1">
    <location>
        <begin position="1299"/>
        <end position="1309"/>
    </location>
</feature>
<feature type="compositionally biased region" description="Polar residues" evidence="1">
    <location>
        <begin position="80"/>
        <end position="115"/>
    </location>
</feature>
<feature type="compositionally biased region" description="Polar residues" evidence="1">
    <location>
        <begin position="284"/>
        <end position="293"/>
    </location>
</feature>
<protein>
    <submittedName>
        <fullName evidence="2">Uncharacterized protein</fullName>
    </submittedName>
</protein>
<feature type="compositionally biased region" description="Polar residues" evidence="1">
    <location>
        <begin position="1440"/>
        <end position="1456"/>
    </location>
</feature>
<feature type="region of interest" description="Disordered" evidence="1">
    <location>
        <begin position="446"/>
        <end position="482"/>
    </location>
</feature>
<proteinExistence type="predicted"/>
<dbReference type="OrthoDB" id="3922633at2759"/>
<feature type="region of interest" description="Disordered" evidence="1">
    <location>
        <begin position="845"/>
        <end position="909"/>
    </location>
</feature>
<feature type="region of interest" description="Disordered" evidence="1">
    <location>
        <begin position="1"/>
        <end position="42"/>
    </location>
</feature>
<feature type="compositionally biased region" description="Basic and acidic residues" evidence="1">
    <location>
        <begin position="724"/>
        <end position="757"/>
    </location>
</feature>
<feature type="region of interest" description="Disordered" evidence="1">
    <location>
        <begin position="675"/>
        <end position="698"/>
    </location>
</feature>
<accession>A0A6A6D898</accession>
<feature type="compositionally biased region" description="Polar residues" evidence="1">
    <location>
        <begin position="1310"/>
        <end position="1320"/>
    </location>
</feature>
<feature type="compositionally biased region" description="Basic residues" evidence="1">
    <location>
        <begin position="211"/>
        <end position="223"/>
    </location>
</feature>
<feature type="region of interest" description="Disordered" evidence="1">
    <location>
        <begin position="1284"/>
        <end position="1330"/>
    </location>
</feature>
<feature type="region of interest" description="Disordered" evidence="1">
    <location>
        <begin position="719"/>
        <end position="808"/>
    </location>
</feature>
<dbReference type="Proteomes" id="UP000800200">
    <property type="component" value="Unassembled WGS sequence"/>
</dbReference>
<evidence type="ECO:0000256" key="1">
    <source>
        <dbReference type="SAM" id="MobiDB-lite"/>
    </source>
</evidence>
<feature type="compositionally biased region" description="Basic and acidic residues" evidence="1">
    <location>
        <begin position="544"/>
        <end position="565"/>
    </location>
</feature>
<evidence type="ECO:0000313" key="2">
    <source>
        <dbReference type="EMBL" id="KAF2175627.1"/>
    </source>
</evidence>
<feature type="compositionally biased region" description="Polar residues" evidence="1">
    <location>
        <begin position="11"/>
        <end position="22"/>
    </location>
</feature>
<feature type="region of interest" description="Disordered" evidence="1">
    <location>
        <begin position="130"/>
        <end position="151"/>
    </location>
</feature>
<feature type="region of interest" description="Disordered" evidence="1">
    <location>
        <begin position="173"/>
        <end position="231"/>
    </location>
</feature>
<dbReference type="EMBL" id="ML994728">
    <property type="protein sequence ID" value="KAF2175627.1"/>
    <property type="molecule type" value="Genomic_DNA"/>
</dbReference>
<sequence>MPLANRDPNASGRTSRAFNVSAGSRGLPKGHGPGGKSDLFSAPGIQSMLRSSTEIGDIGVLLYDSSQMPGVPRPRRSDTTSRMSAGTSLSNKSKQTFNHQAWPSASSGARRSLTSSNVPQYISDTLSPTIMNLPDSSPLIPHPRNSRDGRSFSMANTRQLEFRLSSNRSFASLRTHEQIQRPKSPYHYPTRLRRIGHRPTSPAMSDITGTHPRRRHGHSHSRLKIPPDLSVQDDRKYLASQQSRNKSPTFMAVPHSYIPPGPPLLHHHVLVEQARMIHTPIKGSISSGSTNQRTDSEAPSSDAPSPPTPKNITSMEVLISPTDTQVLVDKTEHMMKADVTTGPLYYDYSERLETGPYSEPEPETVRTGFVHRIKTILEERVTVEKPLKQVDVLVVQEVELPGSEVVGIAELPASPVPKRITRDMILAVLEPVSTIEDVEISTLSLDSRESHEAAGKAKKTQDEADRAKEEVPVSYTEKEGNKGKRYSVVSQTTFMTVPDSSTRDFAVPYSIPMTSAIEEDISDLLDGYQHTESKQEVGYQQKESAAKEPTEKKSNHTLKSSDEQSFKSCTDLNEQLYKDTDARSFKTCKDTVTPERAVSMPDSSIASVTLAKSEPKAKRLVSEMPLSSPTGTVRTRASVPPRECSFSKPITRVRAISKLSSLHGSTVPLISSTAESIAQQPPSVPPRGSSSSREAQRTQAVADFLVRLSPTRRFTKAHTSFGEKSVKDEHVVQQDAGEKMPKCDPRQERFDSDKGKSSIDQALESAKSPGKGVTIQEPVSEKASEKATPAARPAKEKPISKDCTPGSAIDTQAELHGHQHQASIPSPVIQGSSSVYSLDVISPKSRTKSSQAAFPDSLGQSGQSRRDNQSTTHLVWHGHKALNPLSSNAVEPRASQNEGQEETTTDLGLPAYRNTLHFLPDLKEESHEDSSINTSASHFRNSNFRFPAAHLRSIRPSVDDSLMFGRSPSVKSARKSSLAQTRGLPSMSFSRVDLLTNLEGAFNMRSSRSLDGVPDNLHELDVDSPVRPASAGVMHEKYRSLFNPFDELQVSENTQPGSTIDLMLLKGPFSPNHLVAEIDKHTIPSVGGLTQRLSEWIPSLKEYWKLGEEGEFVAEEVIMEHALEEINEVGRPATKRSSARLRPMPGSPNLVVIDDGLYEELTSKRNEDSSPIASASVGEQAEGCEGDAVPAKSIVNVDTREKTPLAELEAPSPVMLRTRSLLLGHREVRPSLEPRLSSRRSLRSVVSIPTATTDTRPWNSDENYPWATTISSIDISLPLPTVLRHSPRPGPSRLRIRLSESSESSTSPLQATPVTPTSPKMTMPGSGDPYNHSRCQGRPISFLAWSKRPNQPPALANNPPAPSFDTSGYPMGPVSVRNNDQSHDVGERYPTTSLHSPPGLSGNIETHSRFSLDSSDDERPATGVKQRLKNIRNKLIPSGRSNLVTTTNHSSMQDQAGEQRDFSARRETFNDANGIPAKEYHGKRILERICTLWHKGGDLFRSISGHKKRLQSQFPPNAEGTAYIQPDGRHIVPLKASRDVNGVPLWTSV</sequence>
<evidence type="ECO:0000313" key="3">
    <source>
        <dbReference type="Proteomes" id="UP000800200"/>
    </source>
</evidence>
<feature type="compositionally biased region" description="Polar residues" evidence="1">
    <location>
        <begin position="848"/>
        <end position="873"/>
    </location>
</feature>
<keyword evidence="3" id="KW-1185">Reference proteome</keyword>
<gene>
    <name evidence="2" type="ORF">K469DRAFT_683580</name>
</gene>
<name>A0A6A6D898_9PEZI</name>
<feature type="region of interest" description="Disordered" evidence="1">
    <location>
        <begin position="1164"/>
        <end position="1185"/>
    </location>
</feature>
<feature type="region of interest" description="Disordered" evidence="1">
    <location>
        <begin position="532"/>
        <end position="565"/>
    </location>
</feature>
<feature type="region of interest" description="Disordered" evidence="1">
    <location>
        <begin position="282"/>
        <end position="314"/>
    </location>
</feature>
<feature type="compositionally biased region" description="Polar residues" evidence="1">
    <location>
        <begin position="884"/>
        <end position="898"/>
    </location>
</feature>